<sequence>MALNSSPTVKVGETAPESFQVPIPSYDGSCMIIASDGDIILNCTAICAGDQSKRSTCRFRITSASLIHSSTYFGVLLDPTKFQEGRRFLKTLEGLRVKYGSLEAAIGEACIDELPQFTLELPPLPSKFNQPSLLSTFFQLLVYISWDSTQTREFCKIIANKSITFVACLAVLADRYGTLHILKKAIDVGQRNSELVNPDYRTPQKHKLGQRLRTLQTDDEERIREAIFLAYSLQDQKAFGFLTHRLVVTGSRKWRQVYHGQNTISALPIWWHLPGGVEEELQFRNQCILGTISDYQSYLLCSYGASRSFCGNAAYLPLPSKRELQCRRVYENSRACDSFHLGEMIHFFTTRTHTLELQSTLTYGDLDFYGDRDSGQQGNAFIEEQSTPSKQPVLTNITTVIASLRQCPEYQIDSNHIGCGIRRRLIAVLDRIEGFTKGCEAVGICLDHHLLAQHVSWTSSTLRTPQPGEDECDCHCSMAKALAARAFFTATHRVWQ</sequence>
<name>A0ACB8UXN6_9EURO</name>
<organism evidence="1">
    <name type="scientific">Ophidiomyces ophidiicola</name>
    <dbReference type="NCBI Taxonomy" id="1387563"/>
    <lineage>
        <taxon>Eukaryota</taxon>
        <taxon>Fungi</taxon>
        <taxon>Dikarya</taxon>
        <taxon>Ascomycota</taxon>
        <taxon>Pezizomycotina</taxon>
        <taxon>Eurotiomycetes</taxon>
        <taxon>Eurotiomycetidae</taxon>
        <taxon>Onygenales</taxon>
        <taxon>Onygenaceae</taxon>
        <taxon>Ophidiomyces</taxon>
    </lineage>
</organism>
<proteinExistence type="predicted"/>
<gene>
    <name evidence="1" type="ORF">LOY88_003291</name>
</gene>
<accession>A0ACB8UXN6</accession>
<evidence type="ECO:0000313" key="1">
    <source>
        <dbReference type="EMBL" id="KAI2387061.1"/>
    </source>
</evidence>
<comment type="caution">
    <text evidence="1">The sequence shown here is derived from an EMBL/GenBank/DDBJ whole genome shotgun (WGS) entry which is preliminary data.</text>
</comment>
<reference evidence="1" key="1">
    <citation type="journal article" date="2022" name="bioRxiv">
        <title>Population genetic analysis of Ophidiomyces ophidiicola, the causative agent of snake fungal disease, indicates recent introductions to the USA.</title>
        <authorList>
            <person name="Ladner J.T."/>
            <person name="Palmer J.M."/>
            <person name="Ettinger C.L."/>
            <person name="Stajich J.E."/>
            <person name="Farrell T.M."/>
            <person name="Glorioso B.M."/>
            <person name="Lawson B."/>
            <person name="Price S.J."/>
            <person name="Stengle A.G."/>
            <person name="Grear D.A."/>
            <person name="Lorch J.M."/>
        </authorList>
    </citation>
    <scope>NUCLEOTIDE SEQUENCE</scope>
    <source>
        <strain evidence="1">NWHC 24266-5</strain>
    </source>
</reference>
<dbReference type="EMBL" id="JALBCA010000042">
    <property type="protein sequence ID" value="KAI2387061.1"/>
    <property type="molecule type" value="Genomic_DNA"/>
</dbReference>
<protein>
    <submittedName>
        <fullName evidence="1">Uncharacterized protein</fullName>
    </submittedName>
</protein>